<dbReference type="RefSeq" id="WP_074816358.1">
    <property type="nucleotide sequence ID" value="NZ_FNTI01000001.1"/>
</dbReference>
<reference evidence="1 2" key="1">
    <citation type="submission" date="2016-10" db="EMBL/GenBank/DDBJ databases">
        <authorList>
            <person name="de Groot N.N."/>
        </authorList>
    </citation>
    <scope>NUCLEOTIDE SEQUENCE [LARGE SCALE GENOMIC DNA]</scope>
    <source>
        <strain evidence="1 2">GAS522</strain>
    </source>
</reference>
<proteinExistence type="predicted"/>
<dbReference type="AlphaFoldDB" id="A0A1H4R279"/>
<gene>
    <name evidence="1" type="ORF">SAMN05444171_1009</name>
</gene>
<evidence type="ECO:0000313" key="2">
    <source>
        <dbReference type="Proteomes" id="UP000183208"/>
    </source>
</evidence>
<dbReference type="InterPro" id="IPR028082">
    <property type="entry name" value="Peripla_BP_I"/>
</dbReference>
<organism evidence="1 2">
    <name type="scientific">Bradyrhizobium lablabi</name>
    <dbReference type="NCBI Taxonomy" id="722472"/>
    <lineage>
        <taxon>Bacteria</taxon>
        <taxon>Pseudomonadati</taxon>
        <taxon>Pseudomonadota</taxon>
        <taxon>Alphaproteobacteria</taxon>
        <taxon>Hyphomicrobiales</taxon>
        <taxon>Nitrobacteraceae</taxon>
        <taxon>Bradyrhizobium</taxon>
    </lineage>
</organism>
<dbReference type="PANTHER" id="PTHR35271">
    <property type="entry name" value="ABC TRANSPORTER, SUBSTRATE-BINDING LIPOPROTEIN-RELATED"/>
    <property type="match status" value="1"/>
</dbReference>
<dbReference type="InterPro" id="IPR007487">
    <property type="entry name" value="ABC_transpt-TYRBP-like"/>
</dbReference>
<name>A0A1H4R279_9BRAD</name>
<dbReference type="Proteomes" id="UP000183208">
    <property type="component" value="Unassembled WGS sequence"/>
</dbReference>
<dbReference type="OrthoDB" id="8441748at2"/>
<accession>A0A1H4R279</accession>
<sequence length="330" mass="35319">MERRKFIAIAATGAAWPLMARAQQNATSAKITRVGILWHASNADEEKIYLDVLTKSFSDLGYVEGKNIEFLHRFPAEQPERFRTFARELAEDKVDAIVAVTGLGAKEAKQATSTIPIVFVIVSDPVGGGLVESLARPGGNATGLSLMSIDLSGKRLALLKEAVPNLSRVALLVDPTDPFTQRAVKANQAAAETLGISLWPATVSTPDDIEPAFSKIAQDRADGVILGAGSMLFNERARIGSSALAHRLPALSFVAEMVPHGLLLSYGQDFPDFFRRAAADVDKILRGAKPADIPVEQPTRFKLAISLKTANALGLTVPPSLLATADELIE</sequence>
<dbReference type="Pfam" id="PF04392">
    <property type="entry name" value="ABC_sub_bind"/>
    <property type="match status" value="1"/>
</dbReference>
<dbReference type="CDD" id="cd06325">
    <property type="entry name" value="PBP1_ABC_unchar_transporter"/>
    <property type="match status" value="1"/>
</dbReference>
<dbReference type="EMBL" id="FNTI01000001">
    <property type="protein sequence ID" value="SEC26002.1"/>
    <property type="molecule type" value="Genomic_DNA"/>
</dbReference>
<evidence type="ECO:0000313" key="1">
    <source>
        <dbReference type="EMBL" id="SEC26002.1"/>
    </source>
</evidence>
<dbReference type="SUPFAM" id="SSF53822">
    <property type="entry name" value="Periplasmic binding protein-like I"/>
    <property type="match status" value="1"/>
</dbReference>
<dbReference type="PANTHER" id="PTHR35271:SF1">
    <property type="entry name" value="ABC TRANSPORTER, SUBSTRATE-BINDING LIPOPROTEIN"/>
    <property type="match status" value="1"/>
</dbReference>
<dbReference type="Gene3D" id="3.40.50.2300">
    <property type="match status" value="2"/>
</dbReference>
<protein>
    <submittedName>
        <fullName evidence="1">Putative ABC transport system substrate-binding protein</fullName>
    </submittedName>
</protein>